<evidence type="ECO:0000313" key="3">
    <source>
        <dbReference type="EMBL" id="KAG1889072.1"/>
    </source>
</evidence>
<comment type="caution">
    <text evidence="2">The sequence shown here is derived from an EMBL/GenBank/DDBJ whole genome shotgun (WGS) entry which is preliminary data.</text>
</comment>
<dbReference type="AlphaFoldDB" id="A0AAD4DMU7"/>
<gene>
    <name evidence="4" type="ORF">F5891DRAFT_1066244</name>
    <name evidence="3" type="ORF">F5891DRAFT_1073923</name>
    <name evidence="2" type="ORF">F5891DRAFT_1091822</name>
</gene>
<organism evidence="2 5">
    <name type="scientific">Suillus fuscotomentosus</name>
    <dbReference type="NCBI Taxonomy" id="1912939"/>
    <lineage>
        <taxon>Eukaryota</taxon>
        <taxon>Fungi</taxon>
        <taxon>Dikarya</taxon>
        <taxon>Basidiomycota</taxon>
        <taxon>Agaricomycotina</taxon>
        <taxon>Agaricomycetes</taxon>
        <taxon>Agaricomycetidae</taxon>
        <taxon>Boletales</taxon>
        <taxon>Suillineae</taxon>
        <taxon>Suillaceae</taxon>
        <taxon>Suillus</taxon>
    </lineage>
</organism>
<protein>
    <submittedName>
        <fullName evidence="2">Uncharacterized protein</fullName>
    </submittedName>
</protein>
<evidence type="ECO:0000313" key="2">
    <source>
        <dbReference type="EMBL" id="KAG1884202.1"/>
    </source>
</evidence>
<evidence type="ECO:0000256" key="1">
    <source>
        <dbReference type="SAM" id="MobiDB-lite"/>
    </source>
</evidence>
<keyword evidence="5" id="KW-1185">Reference proteome</keyword>
<feature type="region of interest" description="Disordered" evidence="1">
    <location>
        <begin position="21"/>
        <end position="55"/>
    </location>
</feature>
<sequence>MSNLCYGTPRASLKRRELPLKGPHQHHAQTPNARQQVLTWSEHSRMTPGRRRHEKDERRHSFLLIALSFSLARSACRLGSGWGVTVSESVNPLSSSSHADPSCSPPFAVSESVGFPSSSSHADPSCCLPFAVNECVNPPLTGAMLIKVVVCRSQGVDPLSSVSHAD</sequence>
<name>A0AAD4DMU7_9AGAM</name>
<dbReference type="Proteomes" id="UP001195769">
    <property type="component" value="Unassembled WGS sequence"/>
</dbReference>
<dbReference type="GeneID" id="64657401"/>
<feature type="compositionally biased region" description="Polar residues" evidence="1">
    <location>
        <begin position="28"/>
        <end position="41"/>
    </location>
</feature>
<evidence type="ECO:0000313" key="5">
    <source>
        <dbReference type="Proteomes" id="UP001195769"/>
    </source>
</evidence>
<dbReference type="RefSeq" id="XP_041219107.1">
    <property type="nucleotide sequence ID" value="XM_041363103.1"/>
</dbReference>
<dbReference type="EMBL" id="JABBWK010000163">
    <property type="protein sequence ID" value="KAG1889072.1"/>
    <property type="molecule type" value="Genomic_DNA"/>
</dbReference>
<reference evidence="2" key="1">
    <citation type="journal article" date="2020" name="New Phytol.">
        <title>Comparative genomics reveals dynamic genome evolution in host specialist ectomycorrhizal fungi.</title>
        <authorList>
            <person name="Lofgren L.A."/>
            <person name="Nguyen N.H."/>
            <person name="Vilgalys R."/>
            <person name="Ruytinx J."/>
            <person name="Liao H.L."/>
            <person name="Branco S."/>
            <person name="Kuo A."/>
            <person name="LaButti K."/>
            <person name="Lipzen A."/>
            <person name="Andreopoulos W."/>
            <person name="Pangilinan J."/>
            <person name="Riley R."/>
            <person name="Hundley H."/>
            <person name="Na H."/>
            <person name="Barry K."/>
            <person name="Grigoriev I.V."/>
            <person name="Stajich J.E."/>
            <person name="Kennedy P.G."/>
        </authorList>
    </citation>
    <scope>NUCLEOTIDE SEQUENCE</scope>
    <source>
        <strain evidence="2">FC203</strain>
    </source>
</reference>
<dbReference type="EMBL" id="JABBWK010000452">
    <property type="protein sequence ID" value="KAG1884202.1"/>
    <property type="molecule type" value="Genomic_DNA"/>
</dbReference>
<accession>A0AAD4DMU7</accession>
<proteinExistence type="predicted"/>
<evidence type="ECO:0000313" key="4">
    <source>
        <dbReference type="EMBL" id="KAG1893531.1"/>
    </source>
</evidence>
<dbReference type="EMBL" id="JABBWK010000097">
    <property type="protein sequence ID" value="KAG1893531.1"/>
    <property type="molecule type" value="Genomic_DNA"/>
</dbReference>